<reference evidence="3" key="1">
    <citation type="submission" date="2018-04" db="EMBL/GenBank/DDBJ databases">
        <authorList>
            <person name="Go L.Y."/>
            <person name="Mitchell J.A."/>
        </authorList>
    </citation>
    <scope>NUCLEOTIDE SEQUENCE</scope>
    <source>
        <tissue evidence="3">Whole organism</tissue>
    </source>
</reference>
<feature type="region of interest" description="Disordered" evidence="1">
    <location>
        <begin position="114"/>
        <end position="139"/>
    </location>
</feature>
<evidence type="ECO:0000256" key="2">
    <source>
        <dbReference type="SAM" id="SignalP"/>
    </source>
</evidence>
<evidence type="ECO:0000313" key="3">
    <source>
        <dbReference type="EMBL" id="SSW98709.1"/>
    </source>
</evidence>
<dbReference type="AlphaFoldDB" id="A0A336K1Z3"/>
<dbReference type="EMBL" id="UFQT01000055">
    <property type="protein sequence ID" value="SSX19095.1"/>
    <property type="molecule type" value="Genomic_DNA"/>
</dbReference>
<feature type="signal peptide" evidence="2">
    <location>
        <begin position="1"/>
        <end position="20"/>
    </location>
</feature>
<feature type="compositionally biased region" description="Low complexity" evidence="1">
    <location>
        <begin position="114"/>
        <end position="124"/>
    </location>
</feature>
<reference evidence="4" key="2">
    <citation type="submission" date="2018-07" db="EMBL/GenBank/DDBJ databases">
        <authorList>
            <person name="Quirk P.G."/>
            <person name="Krulwich T.A."/>
        </authorList>
    </citation>
    <scope>NUCLEOTIDE SEQUENCE</scope>
</reference>
<dbReference type="EMBL" id="UFQS01000055">
    <property type="protein sequence ID" value="SSW98709.1"/>
    <property type="molecule type" value="Genomic_DNA"/>
</dbReference>
<keyword evidence="2" id="KW-0732">Signal</keyword>
<feature type="chain" id="PRO_5033778058" evidence="2">
    <location>
        <begin position="21"/>
        <end position="331"/>
    </location>
</feature>
<dbReference type="VEuPathDB" id="VectorBase:CSON012178"/>
<evidence type="ECO:0000256" key="1">
    <source>
        <dbReference type="SAM" id="MobiDB-lite"/>
    </source>
</evidence>
<organism evidence="3">
    <name type="scientific">Culicoides sonorensis</name>
    <name type="common">Biting midge</name>
    <dbReference type="NCBI Taxonomy" id="179676"/>
    <lineage>
        <taxon>Eukaryota</taxon>
        <taxon>Metazoa</taxon>
        <taxon>Ecdysozoa</taxon>
        <taxon>Arthropoda</taxon>
        <taxon>Hexapoda</taxon>
        <taxon>Insecta</taxon>
        <taxon>Pterygota</taxon>
        <taxon>Neoptera</taxon>
        <taxon>Endopterygota</taxon>
        <taxon>Diptera</taxon>
        <taxon>Nematocera</taxon>
        <taxon>Chironomoidea</taxon>
        <taxon>Ceratopogonidae</taxon>
        <taxon>Ceratopogoninae</taxon>
        <taxon>Culicoides</taxon>
        <taxon>Monoculicoides</taxon>
    </lineage>
</organism>
<protein>
    <submittedName>
        <fullName evidence="3">CSON012178 protein</fullName>
    </submittedName>
</protein>
<name>A0A336K1Z3_CULSO</name>
<accession>A0A336K1Z3</accession>
<proteinExistence type="predicted"/>
<sequence length="331" mass="37574">MRVNKVNLISFLLLIEVICAKKSDNDPILNNKEILSDLAKERSSDAMTSYDQRQTGKYNVHFNIKDVQLFSVRGDEFNAGLGDGMDYGDYGDYDYDPSHFTINPILAMLGVDQSSTTTTTTSTTEKPQESPIEGSFLNLPENDTDTIKSPSSSSPIVEITSKPIVTISTTQKMNENKHETTSNKPTVDELTTEYEKIPFETLMDPILRQLLRNNQKHNKAPFRLKAVYKRPHKYRVLPRRVINEFVIEGMPNRIDDGVDNQDAVQLAVGLPSRPLQNVPRPNMNNLLQAQQGTTRRPRRTRRPSEESSCFDGEYLDDFGRCIKLKEEKGEL</sequence>
<evidence type="ECO:0000313" key="4">
    <source>
        <dbReference type="EMBL" id="SSX19095.1"/>
    </source>
</evidence>
<gene>
    <name evidence="3" type="primary">CSON012178</name>
</gene>